<dbReference type="InterPro" id="IPR017853">
    <property type="entry name" value="GH"/>
</dbReference>
<evidence type="ECO:0000313" key="10">
    <source>
        <dbReference type="Proteomes" id="UP000017700"/>
    </source>
</evidence>
<accession>A0A2I5TJ89</accession>
<dbReference type="STRING" id="104623.Ser39006_03225"/>
<dbReference type="Pfam" id="PF00933">
    <property type="entry name" value="Glyco_hydro_3"/>
    <property type="match status" value="1"/>
</dbReference>
<dbReference type="AlphaFoldDB" id="A0A2I5TJ89"/>
<dbReference type="PANTHER" id="PTHR30620">
    <property type="entry name" value="PERIPLASMIC BETA-GLUCOSIDASE-RELATED"/>
    <property type="match status" value="1"/>
</dbReference>
<evidence type="ECO:0000256" key="4">
    <source>
        <dbReference type="ARBA" id="ARBA00022729"/>
    </source>
</evidence>
<reference evidence="9" key="2">
    <citation type="submission" date="2013-09" db="EMBL/GenBank/DDBJ databases">
        <authorList>
            <person name="Wang G."/>
            <person name="Yang Y."/>
            <person name="Su Y."/>
        </authorList>
    </citation>
    <scope>NUCLEOTIDE SEQUENCE</scope>
    <source>
        <strain evidence="9">ATCC 39006</strain>
    </source>
</reference>
<dbReference type="GO" id="GO:0008422">
    <property type="term" value="F:beta-glucosidase activity"/>
    <property type="evidence" value="ECO:0007669"/>
    <property type="project" value="UniProtKB-EC"/>
</dbReference>
<dbReference type="EMBL" id="CP025084">
    <property type="protein sequence ID" value="AUH04647.1"/>
    <property type="molecule type" value="Genomic_DNA"/>
</dbReference>
<proteinExistence type="inferred from homology"/>
<dbReference type="OrthoDB" id="9781691at2"/>
<keyword evidence="4" id="KW-0732">Signal</keyword>
<dbReference type="PRINTS" id="PR00133">
    <property type="entry name" value="GLHYDRLASE3"/>
</dbReference>
<organism evidence="9 10">
    <name type="scientific">Serratia sp. (strain ATCC 39006)</name>
    <name type="common">Prodigiosinella confusarubida</name>
    <dbReference type="NCBI Taxonomy" id="104623"/>
    <lineage>
        <taxon>Bacteria</taxon>
        <taxon>Pseudomonadati</taxon>
        <taxon>Pseudomonadota</taxon>
        <taxon>Gammaproteobacteria</taxon>
        <taxon>Enterobacterales</taxon>
        <taxon>Pectobacteriaceae</taxon>
        <taxon>Prodigiosinella</taxon>
    </lineage>
</organism>
<dbReference type="Proteomes" id="UP000017700">
    <property type="component" value="Chromosome"/>
</dbReference>
<dbReference type="KEGG" id="serq:CWC46_11235"/>
<dbReference type="EMBL" id="CP025085">
    <property type="protein sequence ID" value="AUH00327.1"/>
    <property type="molecule type" value="Genomic_DNA"/>
</dbReference>
<evidence type="ECO:0000259" key="7">
    <source>
        <dbReference type="Pfam" id="PF00933"/>
    </source>
</evidence>
<evidence type="ECO:0000256" key="3">
    <source>
        <dbReference type="ARBA" id="ARBA00012744"/>
    </source>
</evidence>
<evidence type="ECO:0000256" key="5">
    <source>
        <dbReference type="ARBA" id="ARBA00022801"/>
    </source>
</evidence>
<dbReference type="InterPro" id="IPR051915">
    <property type="entry name" value="Cellulose_Degrad_GH3"/>
</dbReference>
<gene>
    <name evidence="8" type="ORF">CWC46_11235</name>
    <name evidence="9" type="ORF">Ser39006_011240</name>
</gene>
<dbReference type="Gene3D" id="3.20.20.300">
    <property type="entry name" value="Glycoside hydrolase, family 3, N-terminal domain"/>
    <property type="match status" value="1"/>
</dbReference>
<keyword evidence="10" id="KW-1185">Reference proteome</keyword>
<dbReference type="EC" id="3.2.1.21" evidence="3"/>
<keyword evidence="6" id="KW-0326">Glycosidase</keyword>
<evidence type="ECO:0000256" key="6">
    <source>
        <dbReference type="ARBA" id="ARBA00023295"/>
    </source>
</evidence>
<dbReference type="PANTHER" id="PTHR30620:SF16">
    <property type="entry name" value="LYSOSOMAL BETA GLUCOSIDASE"/>
    <property type="match status" value="1"/>
</dbReference>
<dbReference type="Gene3D" id="3.40.50.1700">
    <property type="entry name" value="Glycoside hydrolase family 3 C-terminal domain"/>
    <property type="match status" value="1"/>
</dbReference>
<dbReference type="InterPro" id="IPR001764">
    <property type="entry name" value="Glyco_hydro_3_N"/>
</dbReference>
<dbReference type="SUPFAM" id="SSF52279">
    <property type="entry name" value="Beta-D-glucan exohydrolase, C-terminal domain"/>
    <property type="match status" value="1"/>
</dbReference>
<reference evidence="9" key="4">
    <citation type="submission" date="2017-11" db="EMBL/GenBank/DDBJ databases">
        <title>Complete genome sequence of Serratia sp. ATCC 39006.</title>
        <authorList>
            <person name="Hampton H.G."/>
            <person name="Jackson S.A."/>
            <person name="Jauregui R."/>
            <person name="Poulter G.T.M."/>
            <person name="Salmond G.P.C."/>
            <person name="Fineran P.C."/>
        </authorList>
    </citation>
    <scope>NUCLEOTIDE SEQUENCE</scope>
    <source>
        <strain evidence="9">ATCC 39006</strain>
    </source>
</reference>
<dbReference type="InterPro" id="IPR036881">
    <property type="entry name" value="Glyco_hydro_3_C_sf"/>
</dbReference>
<evidence type="ECO:0000256" key="1">
    <source>
        <dbReference type="ARBA" id="ARBA00000448"/>
    </source>
</evidence>
<sequence length="659" mass="72677">MNNYHIRCAIPLSFPFITIFPLLFSPLVLAGQQTTLEYREIKLITVDGLQFKDLNRDGKLNPYEDWRLSAAQRTADLVSRMTLAEKAGVMMHGSAPTAGSVTGAGTTYDFVAAKKMIVGKHVNSLITRLSGENPAQMAEENNQLQQIAENTRLGIPVTISTDPRNSFQYLVGATVASGKFSKWPETLGIAAIGDETLARHYADIIRQEYRAVGITEALSPQADLATEPRWPRINGTFGEDPALTKKMVRGYVTGMQNGENGLNDQSVISIVKHWVGYGAAQDGWDSHNAYGKYAVFSKNNLQQHIEPFTGAFEAHVAGVMPTYSILKHATWRGKTIAPLGAGFNRFLLTDLLRGQYGFNGVILSDWLITQDCKADCINGFKPGEKPVPRGMPWGVEHMTVDQRFIQAVKAGIDQFGGVTDSTVLIRAVQDGRLTASRLDESVVRILKQKFQTGLFERPYVNAQQANQIVGNPEWQQQADNAQARSLVLLQNHHLLPLHKGQKIWLYGVEKQAAQKAGFIVVADPENAEIALIRTQAPYEQPHKNYYFGAKHHEGSLAFNADNPDYRVIASVSAKVPTVVTVYLDRPAILSNIVNKTRAIIANFGVSDDVLLSKLTSTNAFTGKLPFELPSSMSAVRKQHADLPYDSKNALFPFGFGLEH</sequence>
<dbReference type="SUPFAM" id="SSF51445">
    <property type="entry name" value="(Trans)glycosidases"/>
    <property type="match status" value="1"/>
</dbReference>
<name>A0A2I5TJ89_SERS3</name>
<keyword evidence="5" id="KW-0378">Hydrolase</keyword>
<dbReference type="InterPro" id="IPR036962">
    <property type="entry name" value="Glyco_hydro_3_N_sf"/>
</dbReference>
<protein>
    <recommendedName>
        <fullName evidence="3">beta-glucosidase</fullName>
        <ecNumber evidence="3">3.2.1.21</ecNumber>
    </recommendedName>
</protein>
<dbReference type="Proteomes" id="UP000233778">
    <property type="component" value="Chromosome"/>
</dbReference>
<reference evidence="8 11" key="3">
    <citation type="submission" date="2017-11" db="EMBL/GenBank/DDBJ databases">
        <title>Complete genome sequence of Serratia sp. ATCC 39006 LacA.</title>
        <authorList>
            <person name="Hampton H.G."/>
            <person name="Jackson S.A."/>
            <person name="Jauregui R."/>
            <person name="Poulter G.T.M."/>
            <person name="Salmond G.P.C."/>
            <person name="Fineran P.C."/>
        </authorList>
    </citation>
    <scope>NUCLEOTIDE SEQUENCE [LARGE SCALE GENOMIC DNA]</scope>
    <source>
        <strain evidence="8 11">ATCC 39006</strain>
    </source>
</reference>
<evidence type="ECO:0000256" key="2">
    <source>
        <dbReference type="ARBA" id="ARBA00005336"/>
    </source>
</evidence>
<comment type="similarity">
    <text evidence="2">Belongs to the glycosyl hydrolase 3 family.</text>
</comment>
<comment type="catalytic activity">
    <reaction evidence="1">
        <text>Hydrolysis of terminal, non-reducing beta-D-glucosyl residues with release of beta-D-glucose.</text>
        <dbReference type="EC" id="3.2.1.21"/>
    </reaction>
</comment>
<dbReference type="GO" id="GO:0009251">
    <property type="term" value="P:glucan catabolic process"/>
    <property type="evidence" value="ECO:0007669"/>
    <property type="project" value="TreeGrafter"/>
</dbReference>
<feature type="domain" description="Glycoside hydrolase family 3 N-terminal" evidence="7">
    <location>
        <begin position="113"/>
        <end position="447"/>
    </location>
</feature>
<dbReference type="RefSeq" id="WP_021016487.1">
    <property type="nucleotide sequence ID" value="NZ_CP025084.1"/>
</dbReference>
<evidence type="ECO:0000313" key="9">
    <source>
        <dbReference type="EMBL" id="AUH04647.1"/>
    </source>
</evidence>
<evidence type="ECO:0000313" key="11">
    <source>
        <dbReference type="Proteomes" id="UP000233778"/>
    </source>
</evidence>
<dbReference type="KEGG" id="sera:Ser39006_011240"/>
<evidence type="ECO:0000313" key="8">
    <source>
        <dbReference type="EMBL" id="AUH00327.1"/>
    </source>
</evidence>
<reference evidence="9 10" key="1">
    <citation type="journal article" date="2013" name="Genome Announc.">
        <title>Draft genome sequence of Serratia sp. strain ATCC 39006, a model bacterium for analysis of the biosynthesis and regulation of prodigiosin, a carbapenem, and gas vesicles.</title>
        <authorList>
            <person name="Fineran P.C."/>
            <person name="Iglesias Cans M.C."/>
            <person name="Ramsay J.P."/>
            <person name="Wilf N.M."/>
            <person name="Cossyleon D."/>
            <person name="McNeil M.B."/>
            <person name="Williamson N.R."/>
            <person name="Monson R.E."/>
            <person name="Becher S.A."/>
            <person name="Stanton J.A."/>
            <person name="Brugger K."/>
            <person name="Brown S.D."/>
            <person name="Salmond G.P."/>
        </authorList>
    </citation>
    <scope>NUCLEOTIDE SEQUENCE [LARGE SCALE GENOMIC DNA]</scope>
    <source>
        <strain evidence="9">ATCC 39006</strain>
        <strain evidence="10">ATCC 39006 / SC 11482</strain>
    </source>
</reference>